<keyword evidence="7" id="KW-0727">SH2 domain</keyword>
<dbReference type="SUPFAM" id="SSF55550">
    <property type="entry name" value="SH2 domain"/>
    <property type="match status" value="1"/>
</dbReference>
<keyword evidence="2 8" id="KW-0547">Nucleotide-binding</keyword>
<dbReference type="Gene3D" id="3.30.505.10">
    <property type="entry name" value="SH2 domain"/>
    <property type="match status" value="1"/>
</dbReference>
<dbReference type="OrthoDB" id="4062651at2759"/>
<dbReference type="PROSITE" id="PS50001">
    <property type="entry name" value="SH2"/>
    <property type="match status" value="1"/>
</dbReference>
<keyword evidence="3 9" id="KW-0418">Kinase</keyword>
<comment type="caution">
    <text evidence="12">The sequence shown here is derived from an EMBL/GenBank/DDBJ whole genome shotgun (WGS) entry which is preliminary data.</text>
</comment>
<evidence type="ECO:0000256" key="4">
    <source>
        <dbReference type="ARBA" id="ARBA00022840"/>
    </source>
</evidence>
<dbReference type="SUPFAM" id="SSF56112">
    <property type="entry name" value="Protein kinase-like (PK-like)"/>
    <property type="match status" value="1"/>
</dbReference>
<dbReference type="STRING" id="53326.A0A016WH47"/>
<dbReference type="InterPro" id="IPR050198">
    <property type="entry name" value="Non-receptor_tyrosine_kinases"/>
</dbReference>
<comment type="catalytic activity">
    <reaction evidence="6 9">
        <text>L-tyrosyl-[protein] + ATP = O-phospho-L-tyrosyl-[protein] + ADP + H(+)</text>
        <dbReference type="Rhea" id="RHEA:10596"/>
        <dbReference type="Rhea" id="RHEA-COMP:10136"/>
        <dbReference type="Rhea" id="RHEA-COMP:20101"/>
        <dbReference type="ChEBI" id="CHEBI:15378"/>
        <dbReference type="ChEBI" id="CHEBI:30616"/>
        <dbReference type="ChEBI" id="CHEBI:46858"/>
        <dbReference type="ChEBI" id="CHEBI:61978"/>
        <dbReference type="ChEBI" id="CHEBI:456216"/>
        <dbReference type="EC" id="2.7.10.2"/>
    </reaction>
</comment>
<dbReference type="InterPro" id="IPR011009">
    <property type="entry name" value="Kinase-like_dom_sf"/>
</dbReference>
<dbReference type="InterPro" id="IPR036860">
    <property type="entry name" value="SH2_dom_sf"/>
</dbReference>
<dbReference type="CDD" id="cd00192">
    <property type="entry name" value="PTKc"/>
    <property type="match status" value="1"/>
</dbReference>
<dbReference type="SMART" id="SM00219">
    <property type="entry name" value="TyrKc"/>
    <property type="match status" value="1"/>
</dbReference>
<dbReference type="InterPro" id="IPR035849">
    <property type="entry name" value="Fes/Fps/Fer_SH2"/>
</dbReference>
<dbReference type="InterPro" id="IPR017441">
    <property type="entry name" value="Protein_kinase_ATP_BS"/>
</dbReference>
<keyword evidence="13" id="KW-1185">Reference proteome</keyword>
<dbReference type="InterPro" id="IPR020635">
    <property type="entry name" value="Tyr_kinase_cat_dom"/>
</dbReference>
<dbReference type="Gene3D" id="1.10.510.10">
    <property type="entry name" value="Transferase(Phosphotransferase) domain 1"/>
    <property type="match status" value="1"/>
</dbReference>
<keyword evidence="5 9" id="KW-0829">Tyrosine-protein kinase</keyword>
<evidence type="ECO:0000313" key="13">
    <source>
        <dbReference type="Proteomes" id="UP000024635"/>
    </source>
</evidence>
<dbReference type="PROSITE" id="PS00109">
    <property type="entry name" value="PROTEIN_KINASE_TYR"/>
    <property type="match status" value="1"/>
</dbReference>
<dbReference type="Gene3D" id="3.30.200.20">
    <property type="entry name" value="Phosphorylase Kinase, domain 1"/>
    <property type="match status" value="1"/>
</dbReference>
<dbReference type="EMBL" id="JARK01000284">
    <property type="protein sequence ID" value="EYC38960.1"/>
    <property type="molecule type" value="Genomic_DNA"/>
</dbReference>
<accession>A0A016WH47</accession>
<dbReference type="CDD" id="cd10361">
    <property type="entry name" value="SH2_Fps_family"/>
    <property type="match status" value="1"/>
</dbReference>
<sequence length="528" mass="60387">MIREAYDFIRPANSCAISAPESVATRCGKMEVIKHEKALAREESDGIVSEVDTERNLGVRRRMGDWTCDQVTCAEPFYKKFVDWRDCSKDSRTSPYVPLTMVLRNFDFYHGFLPREDLIFLLHYVGEFLLRLSEVDARSREPAQREIILSVVCEGMPDPQQLSEEMRQYEEMEEARQGRKKYERKRGKIKNVIIRRAFGKYMVETTHLFDTLGNLIQYYRQKPGQLVQTMFMLLYPIRQQSWEYYHSDIQLGNVLGEGAFGMVRAGTLKTKSGKAVPVAIKQTKGGSDLCKAKIKEMMKEARLMRNFKANIHKNIVRIYGVAVDEQPLLLLLELVTGGALNRFLRENGAKIDVREKVIMCLGAGCGVEYLHQNQCMHRDLAARNCLITKERVVKISDFGLSRLGSHYVLKTAIKLPIRWLAPETISSFSFSLKSDVFTFGVLAYEIFSNGAEPWDGQTNAEVKTSILGGKCLRFPSSCPEKLREFFASRVFAMVPSHRATMTEVVKVLKSFSGVQDDNPNVRRRKTNF</sequence>
<evidence type="ECO:0000256" key="5">
    <source>
        <dbReference type="ARBA" id="ARBA00023137"/>
    </source>
</evidence>
<comment type="similarity">
    <text evidence="9">Belongs to the protein kinase superfamily. Tyr protein kinase family.</text>
</comment>
<dbReference type="InterPro" id="IPR000719">
    <property type="entry name" value="Prot_kinase_dom"/>
</dbReference>
<reference evidence="13" key="1">
    <citation type="journal article" date="2015" name="Nat. Genet.">
        <title>The genome and transcriptome of the zoonotic hookworm Ancylostoma ceylanicum identify infection-specific gene families.</title>
        <authorList>
            <person name="Schwarz E.M."/>
            <person name="Hu Y."/>
            <person name="Antoshechkin I."/>
            <person name="Miller M.M."/>
            <person name="Sternberg P.W."/>
            <person name="Aroian R.V."/>
        </authorList>
    </citation>
    <scope>NUCLEOTIDE SEQUENCE</scope>
    <source>
        <strain evidence="13">HY135</strain>
    </source>
</reference>
<dbReference type="GO" id="GO:0004715">
    <property type="term" value="F:non-membrane spanning protein tyrosine kinase activity"/>
    <property type="evidence" value="ECO:0007669"/>
    <property type="project" value="UniProtKB-EC"/>
</dbReference>
<feature type="binding site" evidence="8">
    <location>
        <position position="281"/>
    </location>
    <ligand>
        <name>ATP</name>
        <dbReference type="ChEBI" id="CHEBI:30616"/>
    </ligand>
</feature>
<dbReference type="PANTHER" id="PTHR24418">
    <property type="entry name" value="TYROSINE-PROTEIN KINASE"/>
    <property type="match status" value="1"/>
</dbReference>
<evidence type="ECO:0000256" key="7">
    <source>
        <dbReference type="PROSITE-ProRule" id="PRU00191"/>
    </source>
</evidence>
<dbReference type="InterPro" id="IPR001245">
    <property type="entry name" value="Ser-Thr/Tyr_kinase_cat_dom"/>
</dbReference>
<name>A0A016WH47_9BILA</name>
<evidence type="ECO:0000313" key="12">
    <source>
        <dbReference type="EMBL" id="EYC38960.1"/>
    </source>
</evidence>
<dbReference type="PRINTS" id="PR00109">
    <property type="entry name" value="TYRKINASE"/>
</dbReference>
<evidence type="ECO:0000256" key="6">
    <source>
        <dbReference type="ARBA" id="ARBA00051245"/>
    </source>
</evidence>
<evidence type="ECO:0000256" key="1">
    <source>
        <dbReference type="ARBA" id="ARBA00022679"/>
    </source>
</evidence>
<evidence type="ECO:0000256" key="8">
    <source>
        <dbReference type="PROSITE-ProRule" id="PRU10141"/>
    </source>
</evidence>
<evidence type="ECO:0000256" key="3">
    <source>
        <dbReference type="ARBA" id="ARBA00022777"/>
    </source>
</evidence>
<protein>
    <recommendedName>
        <fullName evidence="9">Tyrosine-protein kinase</fullName>
        <ecNumber evidence="9">2.7.10.2</ecNumber>
    </recommendedName>
</protein>
<evidence type="ECO:0000259" key="10">
    <source>
        <dbReference type="PROSITE" id="PS50001"/>
    </source>
</evidence>
<dbReference type="InterPro" id="IPR008266">
    <property type="entry name" value="Tyr_kinase_AS"/>
</dbReference>
<feature type="domain" description="Protein kinase" evidence="11">
    <location>
        <begin position="249"/>
        <end position="512"/>
    </location>
</feature>
<gene>
    <name evidence="12" type="primary">Acey_s0684.g1505</name>
    <name evidence="12" type="ORF">Y032_0684g1505</name>
</gene>
<evidence type="ECO:0000259" key="11">
    <source>
        <dbReference type="PROSITE" id="PS50011"/>
    </source>
</evidence>
<dbReference type="Pfam" id="PF07714">
    <property type="entry name" value="PK_Tyr_Ser-Thr"/>
    <property type="match status" value="1"/>
</dbReference>
<dbReference type="EC" id="2.7.10.2" evidence="9"/>
<keyword evidence="1 9" id="KW-0808">Transferase</keyword>
<proteinExistence type="inferred from homology"/>
<feature type="domain" description="SH2" evidence="10">
    <location>
        <begin position="108"/>
        <end position="237"/>
    </location>
</feature>
<dbReference type="AlphaFoldDB" id="A0A016WH47"/>
<dbReference type="SMART" id="SM00252">
    <property type="entry name" value="SH2"/>
    <property type="match status" value="1"/>
</dbReference>
<organism evidence="12 13">
    <name type="scientific">Ancylostoma ceylanicum</name>
    <dbReference type="NCBI Taxonomy" id="53326"/>
    <lineage>
        <taxon>Eukaryota</taxon>
        <taxon>Metazoa</taxon>
        <taxon>Ecdysozoa</taxon>
        <taxon>Nematoda</taxon>
        <taxon>Chromadorea</taxon>
        <taxon>Rhabditida</taxon>
        <taxon>Rhabditina</taxon>
        <taxon>Rhabditomorpha</taxon>
        <taxon>Strongyloidea</taxon>
        <taxon>Ancylostomatidae</taxon>
        <taxon>Ancylostomatinae</taxon>
        <taxon>Ancylostoma</taxon>
    </lineage>
</organism>
<evidence type="ECO:0000256" key="2">
    <source>
        <dbReference type="ARBA" id="ARBA00022741"/>
    </source>
</evidence>
<dbReference type="PROSITE" id="PS50011">
    <property type="entry name" value="PROTEIN_KINASE_DOM"/>
    <property type="match status" value="1"/>
</dbReference>
<evidence type="ECO:0000256" key="9">
    <source>
        <dbReference type="RuleBase" id="RU362096"/>
    </source>
</evidence>
<dbReference type="PROSITE" id="PS00107">
    <property type="entry name" value="PROTEIN_KINASE_ATP"/>
    <property type="match status" value="1"/>
</dbReference>
<dbReference type="InterPro" id="IPR000980">
    <property type="entry name" value="SH2"/>
</dbReference>
<dbReference type="GO" id="GO:0005524">
    <property type="term" value="F:ATP binding"/>
    <property type="evidence" value="ECO:0007669"/>
    <property type="project" value="UniProtKB-UniRule"/>
</dbReference>
<keyword evidence="4 8" id="KW-0067">ATP-binding</keyword>
<dbReference type="Proteomes" id="UP000024635">
    <property type="component" value="Unassembled WGS sequence"/>
</dbReference>